<organism evidence="1 2">
    <name type="scientific">Polycladomyces abyssicola</name>
    <dbReference type="NCBI Taxonomy" id="1125966"/>
    <lineage>
        <taxon>Bacteria</taxon>
        <taxon>Bacillati</taxon>
        <taxon>Bacillota</taxon>
        <taxon>Bacilli</taxon>
        <taxon>Bacillales</taxon>
        <taxon>Thermoactinomycetaceae</taxon>
        <taxon>Polycladomyces</taxon>
    </lineage>
</organism>
<name>A0A8D5ZN38_9BACL</name>
<evidence type="ECO:0000313" key="1">
    <source>
        <dbReference type="EMBL" id="BCU80943.1"/>
    </source>
</evidence>
<reference evidence="1" key="1">
    <citation type="journal article" date="2013" name="Int. J. Syst. Evol. Microbiol.">
        <title>Polycladomyces abyssicola gen. nov., sp. nov., a thermophilic filamentous bacterium isolated from hemipelagic sediment.</title>
        <authorList>
            <person name="Tsubouchi T."/>
            <person name="Shimane Y."/>
            <person name="Mori K."/>
            <person name="Usui K."/>
            <person name="Hiraki T."/>
            <person name="Tame A."/>
            <person name="Uematsu K."/>
            <person name="Maruyama T."/>
            <person name="Hatada Y."/>
        </authorList>
    </citation>
    <scope>NUCLEOTIDE SEQUENCE</scope>
    <source>
        <strain evidence="1">JIR-001</strain>
    </source>
</reference>
<proteinExistence type="predicted"/>
<reference evidence="1" key="2">
    <citation type="journal article" date="2021" name="Microbiol. Resour. Announc.">
        <title>Complete Genome Sequence of Polycladomyces abyssicola JIR-001T, Isolated from Hemipelagic Sediment in Deep Seawater.</title>
        <authorList>
            <person name="Tsubouchi T."/>
            <person name="Kaneko Y."/>
        </authorList>
    </citation>
    <scope>NUCLEOTIDE SEQUENCE</scope>
    <source>
        <strain evidence="1">JIR-001</strain>
    </source>
</reference>
<dbReference type="KEGG" id="pabs:JIR001_07260"/>
<dbReference type="AlphaFoldDB" id="A0A8D5ZN38"/>
<protein>
    <submittedName>
        <fullName evidence="1">Uncharacterized protein</fullName>
    </submittedName>
</protein>
<dbReference type="Proteomes" id="UP000677436">
    <property type="component" value="Chromosome"/>
</dbReference>
<sequence length="48" mass="5259">MTYSRLIMLVAFIVVTLSISHLVDINVWHSTVTADVFPNSGDPKSLIG</sequence>
<dbReference type="EMBL" id="AP024601">
    <property type="protein sequence ID" value="BCU80943.1"/>
    <property type="molecule type" value="Genomic_DNA"/>
</dbReference>
<accession>A0A8D5ZN38</accession>
<gene>
    <name evidence="1" type="ORF">JIR001_07260</name>
</gene>
<evidence type="ECO:0000313" key="2">
    <source>
        <dbReference type="Proteomes" id="UP000677436"/>
    </source>
</evidence>
<keyword evidence="2" id="KW-1185">Reference proteome</keyword>